<dbReference type="Proteomes" id="UP000031668">
    <property type="component" value="Unassembled WGS sequence"/>
</dbReference>
<organism evidence="1 2">
    <name type="scientific">Thelohanellus kitauei</name>
    <name type="common">Myxosporean</name>
    <dbReference type="NCBI Taxonomy" id="669202"/>
    <lineage>
        <taxon>Eukaryota</taxon>
        <taxon>Metazoa</taxon>
        <taxon>Cnidaria</taxon>
        <taxon>Myxozoa</taxon>
        <taxon>Myxosporea</taxon>
        <taxon>Bivalvulida</taxon>
        <taxon>Platysporina</taxon>
        <taxon>Myxobolidae</taxon>
        <taxon>Thelohanellus</taxon>
    </lineage>
</organism>
<dbReference type="AlphaFoldDB" id="A0A0C2J594"/>
<dbReference type="EMBL" id="JWZT01001045">
    <property type="protein sequence ID" value="KII72989.1"/>
    <property type="molecule type" value="Genomic_DNA"/>
</dbReference>
<evidence type="ECO:0000313" key="1">
    <source>
        <dbReference type="EMBL" id="KII72989.1"/>
    </source>
</evidence>
<gene>
    <name evidence="1" type="ORF">RF11_08164</name>
</gene>
<sequence>MTQCTHDIDEERARILFILLKILHRYGLLHNVEFNINQLFIITKNMLKVLDSYNDYAFLGISNTWCGILNEPKNSFQIDTVDKLKCLSAVFSIDLAWKLQKVLNSSHHFQVTKNTKQKLFIINLALICFHKFDDLLIISFRLFLKQVNRWFQKYIKTKLFIDGTIENQLLLIQHCIKGQFSLRTNISFEEEQDYYRHLKRFVQYPSLSNIFYTKDFIRYFY</sequence>
<protein>
    <submittedName>
        <fullName evidence="1">Uncharacterized protein</fullName>
    </submittedName>
</protein>
<name>A0A0C2J594_THEKT</name>
<reference evidence="1 2" key="1">
    <citation type="journal article" date="2014" name="Genome Biol. Evol.">
        <title>The genome of the myxosporean Thelohanellus kitauei shows adaptations to nutrient acquisition within its fish host.</title>
        <authorList>
            <person name="Yang Y."/>
            <person name="Xiong J."/>
            <person name="Zhou Z."/>
            <person name="Huo F."/>
            <person name="Miao W."/>
            <person name="Ran C."/>
            <person name="Liu Y."/>
            <person name="Zhang J."/>
            <person name="Feng J."/>
            <person name="Wang M."/>
            <person name="Wang M."/>
            <person name="Wang L."/>
            <person name="Yao B."/>
        </authorList>
    </citation>
    <scope>NUCLEOTIDE SEQUENCE [LARGE SCALE GENOMIC DNA]</scope>
    <source>
        <strain evidence="1">Wuqing</strain>
    </source>
</reference>
<proteinExistence type="predicted"/>
<accession>A0A0C2J594</accession>
<comment type="caution">
    <text evidence="1">The sequence shown here is derived from an EMBL/GenBank/DDBJ whole genome shotgun (WGS) entry which is preliminary data.</text>
</comment>
<evidence type="ECO:0000313" key="2">
    <source>
        <dbReference type="Proteomes" id="UP000031668"/>
    </source>
</evidence>
<keyword evidence="2" id="KW-1185">Reference proteome</keyword>